<evidence type="ECO:0000313" key="2">
    <source>
        <dbReference type="EMBL" id="CAD1542677.1"/>
    </source>
</evidence>
<dbReference type="Pfam" id="PF16071">
    <property type="entry name" value="DUF4812"/>
    <property type="match status" value="1"/>
</dbReference>
<gene>
    <name evidence="2" type="ORF">BBRV_LOCUS33273</name>
</gene>
<feature type="domain" description="DUF4812" evidence="1">
    <location>
        <begin position="310"/>
        <end position="361"/>
    </location>
</feature>
<sequence length="363" mass="41471">MNKSRQKCCLHCPGTWVSSQLRREHTCLLPTYIKGNLKLSSLKQYEPGQAERQARLSSLDSKKPSSPQNSVNDRFAIAKKFHAENLEHQPLPDKVDDSVFKNIRPNRNILLSKSTPDLRKIGEFGTNLRNHKKSNALQYGPNLGCKVPTTNMDLAICWEAPIDPNYEPMWPTHIDGSEGGPAPAIFALVQHESEKEKIYKTPVERFEAKFINVKGRNPRDNEKCQTCEIGNDLCDDLNGFHISDEADNRLVKSATYGCSNPRKRQPVHLRSCAPCHCRGDRLKRPRCVHTTTLVQSHRNIKRNGLPNRVIVPRPRTPYAKRNFCIDTLTPPFNIVDGSRDADYPEHWRLTSVYQQSYRNPKNQ</sequence>
<dbReference type="InterPro" id="IPR032084">
    <property type="entry name" value="DUF4812"/>
</dbReference>
<evidence type="ECO:0000259" key="1">
    <source>
        <dbReference type="Pfam" id="PF16071"/>
    </source>
</evidence>
<organism evidence="2">
    <name type="scientific">Bracon brevicornis</name>
    <dbReference type="NCBI Taxonomy" id="1563983"/>
    <lineage>
        <taxon>Eukaryota</taxon>
        <taxon>Metazoa</taxon>
        <taxon>Ecdysozoa</taxon>
        <taxon>Arthropoda</taxon>
        <taxon>Hexapoda</taxon>
        <taxon>Insecta</taxon>
        <taxon>Pterygota</taxon>
        <taxon>Neoptera</taxon>
        <taxon>Endopterygota</taxon>
        <taxon>Hymenoptera</taxon>
        <taxon>Apocrita</taxon>
        <taxon>Ichneumonoidea</taxon>
        <taxon>Braconidae</taxon>
        <taxon>Braconinae</taxon>
        <taxon>Bracon</taxon>
    </lineage>
</organism>
<protein>
    <recommendedName>
        <fullName evidence="1">DUF4812 domain-containing protein</fullName>
    </recommendedName>
</protein>
<accession>A0A6V7IST1</accession>
<reference evidence="2" key="1">
    <citation type="submission" date="2020-07" db="EMBL/GenBank/DDBJ databases">
        <authorList>
            <person name="Ferguson B K."/>
        </authorList>
    </citation>
    <scope>NUCLEOTIDE SEQUENCE</scope>
    <source>
        <strain evidence="2">L06</strain>
    </source>
</reference>
<dbReference type="AlphaFoldDB" id="A0A6V7IST1"/>
<dbReference type="EMBL" id="CADCXW020000009">
    <property type="protein sequence ID" value="CAD1542677.1"/>
    <property type="molecule type" value="Genomic_DNA"/>
</dbReference>
<name>A0A6V7IST1_9HYME</name>
<proteinExistence type="predicted"/>